<proteinExistence type="predicted"/>
<dbReference type="STRING" id="154538.A0A1M2VRE7"/>
<dbReference type="SUPFAM" id="SSF56672">
    <property type="entry name" value="DNA/RNA polymerases"/>
    <property type="match status" value="1"/>
</dbReference>
<dbReference type="Pfam" id="PF07727">
    <property type="entry name" value="RVT_2"/>
    <property type="match status" value="1"/>
</dbReference>
<keyword evidence="5" id="KW-1185">Reference proteome</keyword>
<sequence length="557" mass="61918">MRGVPIWGSRVWVHDTSDGKLGERAKCGRWVGFDSQSQGSRVYWPSKHNVTVECNIRFADPGLPLKPLDDVSELEGVEESDSVNVRDTQDKLSEPSLEPLEDDAAPLAGDLPDPPVAPPAAPHNAPAALPPAADLPTTRRSSRSRMHALPPAAPLPMLHEQCEAEELRAVEDLLVEEIGGAAMAAQMAEVEGLDPRSLAEAKRRPEWPCWEEAMEEELHALEAHKMWHLEKPPPGANIVSCRWVFNAKKDTSGNVYHYCARLVARGFSQIPGVDFFDTYAPVAKTASIRIVLTFAARHNFEVHQVDVKSTYLNGEFEENEVIWMAVPPGLNITNNKSLALRLLHPLYGLKQSACHWHKKLLRVLRDKLNMSQSDVDQAVFYRVKGTDLIVIVVHVDDLTVVAATIALIVEVKAKLREAFEISDEGEIHWILGFSVERDCPNCRLSLSQTAYIELIVRRFGLEDAKPISTPMDPHVALTVAQSPSTPAEIGTMRDVPYHEAVGSLMYTSLGMRPDITYTISILSHFSDNPGCMHWDAVRRVLRYLHGTKNLKLTYGAT</sequence>
<evidence type="ECO:0000259" key="3">
    <source>
        <dbReference type="Pfam" id="PF25597"/>
    </source>
</evidence>
<gene>
    <name evidence="4" type="ORF">TRAPUB_13340</name>
</gene>
<organism evidence="4 5">
    <name type="scientific">Trametes pubescens</name>
    <name type="common">White-rot fungus</name>
    <dbReference type="NCBI Taxonomy" id="154538"/>
    <lineage>
        <taxon>Eukaryota</taxon>
        <taxon>Fungi</taxon>
        <taxon>Dikarya</taxon>
        <taxon>Basidiomycota</taxon>
        <taxon>Agaricomycotina</taxon>
        <taxon>Agaricomycetes</taxon>
        <taxon>Polyporales</taxon>
        <taxon>Polyporaceae</taxon>
        <taxon>Trametes</taxon>
    </lineage>
</organism>
<feature type="domain" description="Reverse transcriptase Ty1/copia-type" evidence="2">
    <location>
        <begin position="225"/>
        <end position="471"/>
    </location>
</feature>
<dbReference type="InterPro" id="IPR013103">
    <property type="entry name" value="RVT_2"/>
</dbReference>
<dbReference type="Proteomes" id="UP000184267">
    <property type="component" value="Unassembled WGS sequence"/>
</dbReference>
<dbReference type="InterPro" id="IPR043502">
    <property type="entry name" value="DNA/RNA_pol_sf"/>
</dbReference>
<name>A0A1M2VRE7_TRAPU</name>
<dbReference type="OMA" id="FTANYNI"/>
<evidence type="ECO:0000259" key="2">
    <source>
        <dbReference type="Pfam" id="PF07727"/>
    </source>
</evidence>
<feature type="compositionally biased region" description="Pro residues" evidence="1">
    <location>
        <begin position="112"/>
        <end position="121"/>
    </location>
</feature>
<comment type="caution">
    <text evidence="4">The sequence shown here is derived from an EMBL/GenBank/DDBJ whole genome shotgun (WGS) entry which is preliminary data.</text>
</comment>
<feature type="compositionally biased region" description="Low complexity" evidence="1">
    <location>
        <begin position="122"/>
        <end position="136"/>
    </location>
</feature>
<evidence type="ECO:0000256" key="1">
    <source>
        <dbReference type="SAM" id="MobiDB-lite"/>
    </source>
</evidence>
<evidence type="ECO:0000313" key="5">
    <source>
        <dbReference type="Proteomes" id="UP000184267"/>
    </source>
</evidence>
<evidence type="ECO:0000313" key="4">
    <source>
        <dbReference type="EMBL" id="OJT10146.1"/>
    </source>
</evidence>
<dbReference type="InterPro" id="IPR057670">
    <property type="entry name" value="SH3_retrovirus"/>
</dbReference>
<dbReference type="PANTHER" id="PTHR11439:SF440">
    <property type="entry name" value="INTEGRASE CATALYTIC DOMAIN-CONTAINING PROTEIN"/>
    <property type="match status" value="1"/>
</dbReference>
<feature type="region of interest" description="Disordered" evidence="1">
    <location>
        <begin position="74"/>
        <end position="141"/>
    </location>
</feature>
<dbReference type="PANTHER" id="PTHR11439">
    <property type="entry name" value="GAG-POL-RELATED RETROTRANSPOSON"/>
    <property type="match status" value="1"/>
</dbReference>
<dbReference type="EMBL" id="MNAD01000808">
    <property type="protein sequence ID" value="OJT10146.1"/>
    <property type="molecule type" value="Genomic_DNA"/>
</dbReference>
<reference evidence="4 5" key="1">
    <citation type="submission" date="2016-10" db="EMBL/GenBank/DDBJ databases">
        <title>Genome sequence of the basidiomycete white-rot fungus Trametes pubescens.</title>
        <authorList>
            <person name="Makela M.R."/>
            <person name="Granchi Z."/>
            <person name="Peng M."/>
            <person name="De Vries R.P."/>
            <person name="Grigoriev I."/>
            <person name="Riley R."/>
            <person name="Hilden K."/>
        </authorList>
    </citation>
    <scope>NUCLEOTIDE SEQUENCE [LARGE SCALE GENOMIC DNA]</scope>
    <source>
        <strain evidence="4 5">FBCC735</strain>
    </source>
</reference>
<dbReference type="AlphaFoldDB" id="A0A1M2VRE7"/>
<dbReference type="OrthoDB" id="2794615at2759"/>
<protein>
    <submittedName>
        <fullName evidence="4">Retrovirus-related Pol polyprotein from transposon TNT 1-94</fullName>
    </submittedName>
</protein>
<dbReference type="Pfam" id="PF25597">
    <property type="entry name" value="SH3_retrovirus"/>
    <property type="match status" value="1"/>
</dbReference>
<accession>A0A1M2VRE7</accession>
<feature type="domain" description="Retroviral polymerase SH3-like" evidence="3">
    <location>
        <begin position="10"/>
        <end position="59"/>
    </location>
</feature>